<feature type="domain" description="LysM" evidence="2">
    <location>
        <begin position="121"/>
        <end position="164"/>
    </location>
</feature>
<dbReference type="SUPFAM" id="SSF54106">
    <property type="entry name" value="LysM domain"/>
    <property type="match status" value="2"/>
</dbReference>
<evidence type="ECO:0000313" key="3">
    <source>
        <dbReference type="EMBL" id="MBP3944011.1"/>
    </source>
</evidence>
<keyword evidence="1" id="KW-0732">Signal</keyword>
<dbReference type="SMART" id="SM00257">
    <property type="entry name" value="LysM"/>
    <property type="match status" value="2"/>
</dbReference>
<dbReference type="Proteomes" id="UP000679691">
    <property type="component" value="Unassembled WGS sequence"/>
</dbReference>
<evidence type="ECO:0000259" key="2">
    <source>
        <dbReference type="PROSITE" id="PS51782"/>
    </source>
</evidence>
<dbReference type="Pfam" id="PF01476">
    <property type="entry name" value="LysM"/>
    <property type="match status" value="2"/>
</dbReference>
<feature type="signal peptide" evidence="1">
    <location>
        <begin position="1"/>
        <end position="30"/>
    </location>
</feature>
<organism evidence="3 4">
    <name type="scientific">Rhinopithecimicrobium faecis</name>
    <dbReference type="NCBI Taxonomy" id="2820698"/>
    <lineage>
        <taxon>Bacteria</taxon>
        <taxon>Pseudomonadati</taxon>
        <taxon>Bacteroidota</taxon>
        <taxon>Sphingobacteriia</taxon>
        <taxon>Sphingobacteriales</taxon>
        <taxon>Sphingobacteriaceae</taxon>
        <taxon>Rhinopithecimicrobium</taxon>
    </lineage>
</organism>
<dbReference type="InterPro" id="IPR036779">
    <property type="entry name" value="LysM_dom_sf"/>
</dbReference>
<dbReference type="AlphaFoldDB" id="A0A8T4HH81"/>
<dbReference type="EMBL" id="JAGKSB010000012">
    <property type="protein sequence ID" value="MBP3944011.1"/>
    <property type="molecule type" value="Genomic_DNA"/>
</dbReference>
<dbReference type="CDD" id="cd00118">
    <property type="entry name" value="LysM"/>
    <property type="match status" value="2"/>
</dbReference>
<accession>A0A8T4HH81</accession>
<dbReference type="PANTHER" id="PTHR33734">
    <property type="entry name" value="LYSM DOMAIN-CONTAINING GPI-ANCHORED PROTEIN 2"/>
    <property type="match status" value="1"/>
</dbReference>
<name>A0A8T4HH81_9SPHI</name>
<dbReference type="PANTHER" id="PTHR33734:SF22">
    <property type="entry name" value="MEMBRANE-BOUND LYTIC MUREIN TRANSGLYCOSYLASE D"/>
    <property type="match status" value="1"/>
</dbReference>
<reference evidence="3" key="1">
    <citation type="submission" date="2021-03" db="EMBL/GenBank/DDBJ databases">
        <authorList>
            <person name="Lu T."/>
            <person name="Wang Q."/>
            <person name="Han X."/>
        </authorList>
    </citation>
    <scope>NUCLEOTIDE SEQUENCE</scope>
    <source>
        <strain evidence="3">WQ 2009</strain>
    </source>
</reference>
<evidence type="ECO:0000313" key="4">
    <source>
        <dbReference type="Proteomes" id="UP000679691"/>
    </source>
</evidence>
<comment type="caution">
    <text evidence="3">The sequence shown here is derived from an EMBL/GenBank/DDBJ whole genome shotgun (WGS) entry which is preliminary data.</text>
</comment>
<dbReference type="RefSeq" id="WP_353547518.1">
    <property type="nucleotide sequence ID" value="NZ_JAGKSB010000012.1"/>
</dbReference>
<sequence length="301" mass="33040">MDIKVNKTRYKKMFALSFLALAFSTQTVKASSNYTFSPDSVGVENVNGETYIIHKAEKGDTYYKLSRKYNVVVNNVIKANSNKSIGLGDLLKVPTGRPFTQNTASTPTASDKKPGNAAILTDYKVGEKETLYAISRRFDVSVEELKKANNLTSNSLKNGQILRIPNADYVAPRKVEPVVAIAVPETSDTVADIFEETKELRANRYGLREKKERGIGVWMDGLNAEGSSNLALHKFAPIGTILKITNPMTKSVTFAKVVGKFNDNAENENAIVILSKSAAAYIGALDKRFQVEITYGVPLTD</sequence>
<dbReference type="PROSITE" id="PS51782">
    <property type="entry name" value="LYSM"/>
    <property type="match status" value="1"/>
</dbReference>
<dbReference type="Gene3D" id="3.10.350.10">
    <property type="entry name" value="LysM domain"/>
    <property type="match status" value="2"/>
</dbReference>
<dbReference type="GO" id="GO:0008932">
    <property type="term" value="F:lytic endotransglycosylase activity"/>
    <property type="evidence" value="ECO:0007669"/>
    <property type="project" value="TreeGrafter"/>
</dbReference>
<feature type="chain" id="PRO_5035788956" evidence="1">
    <location>
        <begin position="31"/>
        <end position="301"/>
    </location>
</feature>
<proteinExistence type="predicted"/>
<dbReference type="InterPro" id="IPR018392">
    <property type="entry name" value="LysM"/>
</dbReference>
<keyword evidence="4" id="KW-1185">Reference proteome</keyword>
<evidence type="ECO:0000256" key="1">
    <source>
        <dbReference type="SAM" id="SignalP"/>
    </source>
</evidence>
<protein>
    <submittedName>
        <fullName evidence="3">LysM peptidoglycan-binding domain-containing protein</fullName>
    </submittedName>
</protein>
<gene>
    <name evidence="3" type="ORF">J5U18_10640</name>
</gene>